<feature type="compositionally biased region" description="Polar residues" evidence="1">
    <location>
        <begin position="585"/>
        <end position="595"/>
    </location>
</feature>
<accession>A0A4U1ZA83</accession>
<proteinExistence type="predicted"/>
<dbReference type="GO" id="GO:0003676">
    <property type="term" value="F:nucleic acid binding"/>
    <property type="evidence" value="ECO:0007669"/>
    <property type="project" value="InterPro"/>
</dbReference>
<dbReference type="InterPro" id="IPR012337">
    <property type="entry name" value="RNaseH-like_sf"/>
</dbReference>
<dbReference type="AlphaFoldDB" id="A0A4U1ZA83"/>
<dbReference type="Pfam" id="PF09299">
    <property type="entry name" value="Mu-transpos_C"/>
    <property type="match status" value="1"/>
</dbReference>
<dbReference type="SUPFAM" id="SSF53098">
    <property type="entry name" value="Ribonuclease H-like"/>
    <property type="match status" value="1"/>
</dbReference>
<feature type="domain" description="Integrase catalytic" evidence="2">
    <location>
        <begin position="211"/>
        <end position="416"/>
    </location>
</feature>
<dbReference type="InterPro" id="IPR001584">
    <property type="entry name" value="Integrase_cat-core"/>
</dbReference>
<evidence type="ECO:0000259" key="2">
    <source>
        <dbReference type="PROSITE" id="PS50994"/>
    </source>
</evidence>
<organism evidence="3 4">
    <name type="scientific">Vibrio kanaloae</name>
    <dbReference type="NCBI Taxonomy" id="170673"/>
    <lineage>
        <taxon>Bacteria</taxon>
        <taxon>Pseudomonadati</taxon>
        <taxon>Pseudomonadota</taxon>
        <taxon>Gammaproteobacteria</taxon>
        <taxon>Vibrionales</taxon>
        <taxon>Vibrionaceae</taxon>
        <taxon>Vibrio</taxon>
    </lineage>
</organism>
<dbReference type="RefSeq" id="WP_136980881.1">
    <property type="nucleotide sequence ID" value="NZ_SYUV01000060.1"/>
</dbReference>
<evidence type="ECO:0000313" key="4">
    <source>
        <dbReference type="Proteomes" id="UP000307574"/>
    </source>
</evidence>
<protein>
    <submittedName>
        <fullName evidence="3">DDE-type integrase/transposase/recombinase</fullName>
    </submittedName>
</protein>
<dbReference type="GO" id="GO:0015074">
    <property type="term" value="P:DNA integration"/>
    <property type="evidence" value="ECO:0007669"/>
    <property type="project" value="InterPro"/>
</dbReference>
<name>A0A4U1ZA83_9VIBR</name>
<dbReference type="InterPro" id="IPR015378">
    <property type="entry name" value="Transposase-like_Mu_C"/>
</dbReference>
<dbReference type="InterPro" id="IPR036397">
    <property type="entry name" value="RNaseH_sf"/>
</dbReference>
<sequence length="620" mass="71263">MSDDLFGFSDEFNSFDNDVADDKTLSTEFLAEDENLELAFGDLPNKETALFRLDLIRYLERRVKGGWTPKNLDKLLEEYALLKKTSVPSSRTIADWKKLYYESGKDLASLIPGHSKKGNRKLKNDSSDLVTEAIQTKFLTKERVSLNTAYEYYKYRVIEENRQLDQVKIAPISQRTFYNRVNALPPYEVALARYGKRYADNKFKTVGSIIPATRPMEYVEIDHTTAPVILLDDDLELPLGRPHLTILYDRYSTCIVGLSVNYRDPSYETVRAAFLNSVLKKDWIKEKYPSIESDWPCYGKITNLIVDNGAEFWSDSLESALKPLVTDIQYNQRGKPWRKAGVEKSFDTFYKKLFSRFPGKTFTNPTQLKDYNPKQDAVINVSDFLELLHKWLIDVYHKKADTRYKRVPYQKWTESQGTIIFCEGPEAEQLKIELGAVNHRTIRRGAIELYSLKYQSDELEEYGKQYSSRARKSAYVKIKTDPNDISSIYVYLEEEKKYIKVPAVDHTGYTKGRSLYEHQRINSLRRLKVRLGEQDESLADASLYLDRAMDEAIERMSRSKSKKSVLPKTTHASKIAKQRGVGSEGPSTIVNTSPKPISEVPKEAIDMGTASDDLSDIEGY</sequence>
<dbReference type="Gene3D" id="3.30.420.10">
    <property type="entry name" value="Ribonuclease H-like superfamily/Ribonuclease H"/>
    <property type="match status" value="1"/>
</dbReference>
<dbReference type="PROSITE" id="PS50994">
    <property type="entry name" value="INTEGRASE"/>
    <property type="match status" value="1"/>
</dbReference>
<evidence type="ECO:0000256" key="1">
    <source>
        <dbReference type="SAM" id="MobiDB-lite"/>
    </source>
</evidence>
<reference evidence="3 4" key="1">
    <citation type="submission" date="2019-04" db="EMBL/GenBank/DDBJ databases">
        <title>A reverse ecology approach based on a biological definition of microbial populations.</title>
        <authorList>
            <person name="Arevalo P."/>
            <person name="Vaninsberghe D."/>
            <person name="Elsherbini J."/>
            <person name="Gore J."/>
            <person name="Polz M."/>
        </authorList>
    </citation>
    <scope>NUCLEOTIDE SEQUENCE [LARGE SCALE GENOMIC DNA]</scope>
    <source>
        <strain evidence="3 4">10N.261.46.F4</strain>
    </source>
</reference>
<feature type="region of interest" description="Disordered" evidence="1">
    <location>
        <begin position="556"/>
        <end position="620"/>
    </location>
</feature>
<evidence type="ECO:0000313" key="3">
    <source>
        <dbReference type="EMBL" id="TKF29227.1"/>
    </source>
</evidence>
<dbReference type="EMBL" id="SYUV01000060">
    <property type="protein sequence ID" value="TKF29227.1"/>
    <property type="molecule type" value="Genomic_DNA"/>
</dbReference>
<comment type="caution">
    <text evidence="3">The sequence shown here is derived from an EMBL/GenBank/DDBJ whole genome shotgun (WGS) entry which is preliminary data.</text>
</comment>
<gene>
    <name evidence="3" type="ORF">FCV50_16735</name>
</gene>
<dbReference type="Proteomes" id="UP000307574">
    <property type="component" value="Unassembled WGS sequence"/>
</dbReference>